<proteinExistence type="inferred from homology"/>
<dbReference type="InterPro" id="IPR003362">
    <property type="entry name" value="Bact_transf"/>
</dbReference>
<comment type="similarity">
    <text evidence="2">Belongs to the bacterial sugar transferase family.</text>
</comment>
<accession>A0A5R8KKL9</accession>
<comment type="subcellular location">
    <subcellularLocation>
        <location evidence="1">Membrane</location>
        <topology evidence="1">Multi-pass membrane protein</topology>
    </subcellularLocation>
</comment>
<evidence type="ECO:0000313" key="9">
    <source>
        <dbReference type="EMBL" id="TLD72874.1"/>
    </source>
</evidence>
<keyword evidence="5 7" id="KW-1133">Transmembrane helix</keyword>
<evidence type="ECO:0000256" key="1">
    <source>
        <dbReference type="ARBA" id="ARBA00004141"/>
    </source>
</evidence>
<evidence type="ECO:0000313" key="10">
    <source>
        <dbReference type="Proteomes" id="UP000306196"/>
    </source>
</evidence>
<feature type="transmembrane region" description="Helical" evidence="7">
    <location>
        <begin position="51"/>
        <end position="67"/>
    </location>
</feature>
<dbReference type="AlphaFoldDB" id="A0A5R8KKL9"/>
<dbReference type="InterPro" id="IPR017475">
    <property type="entry name" value="EPS_sugar_tfrase"/>
</dbReference>
<feature type="transmembrane region" description="Helical" evidence="7">
    <location>
        <begin position="88"/>
        <end position="108"/>
    </location>
</feature>
<protein>
    <submittedName>
        <fullName evidence="9">Sugar transferase</fullName>
    </submittedName>
</protein>
<evidence type="ECO:0000256" key="7">
    <source>
        <dbReference type="SAM" id="Phobius"/>
    </source>
</evidence>
<reference evidence="9 10" key="1">
    <citation type="submission" date="2019-05" db="EMBL/GenBank/DDBJ databases">
        <title>Verrucobacter flavum gen. nov., sp. nov. a new member of the family Verrucomicrobiaceae.</title>
        <authorList>
            <person name="Szuroczki S."/>
            <person name="Abbaszade G."/>
            <person name="Szabo A."/>
            <person name="Felfoldi T."/>
            <person name="Schumann P."/>
            <person name="Boka K."/>
            <person name="Keki Z."/>
            <person name="Toumi M."/>
            <person name="Toth E."/>
        </authorList>
    </citation>
    <scope>NUCLEOTIDE SEQUENCE [LARGE SCALE GENOMIC DNA]</scope>
    <source>
        <strain evidence="9 10">MG-N-17</strain>
    </source>
</reference>
<evidence type="ECO:0000256" key="3">
    <source>
        <dbReference type="ARBA" id="ARBA00022679"/>
    </source>
</evidence>
<organism evidence="9 10">
    <name type="scientific">Phragmitibacter flavus</name>
    <dbReference type="NCBI Taxonomy" id="2576071"/>
    <lineage>
        <taxon>Bacteria</taxon>
        <taxon>Pseudomonadati</taxon>
        <taxon>Verrucomicrobiota</taxon>
        <taxon>Verrucomicrobiia</taxon>
        <taxon>Verrucomicrobiales</taxon>
        <taxon>Verrucomicrobiaceae</taxon>
        <taxon>Phragmitibacter</taxon>
    </lineage>
</organism>
<keyword evidence="3 9" id="KW-0808">Transferase</keyword>
<dbReference type="Pfam" id="PF02397">
    <property type="entry name" value="Bac_transf"/>
    <property type="match status" value="1"/>
</dbReference>
<feature type="transmembrane region" description="Helical" evidence="7">
    <location>
        <begin position="12"/>
        <end position="31"/>
    </location>
</feature>
<dbReference type="OrthoDB" id="9808602at2"/>
<dbReference type="GO" id="GO:0016780">
    <property type="term" value="F:phosphotransferase activity, for other substituted phosphate groups"/>
    <property type="evidence" value="ECO:0007669"/>
    <property type="project" value="TreeGrafter"/>
</dbReference>
<feature type="domain" description="Bacterial sugar transferase" evidence="8">
    <location>
        <begin position="270"/>
        <end position="459"/>
    </location>
</feature>
<feature type="transmembrane region" description="Helical" evidence="7">
    <location>
        <begin position="114"/>
        <end position="133"/>
    </location>
</feature>
<evidence type="ECO:0000256" key="5">
    <source>
        <dbReference type="ARBA" id="ARBA00022989"/>
    </source>
</evidence>
<evidence type="ECO:0000259" key="8">
    <source>
        <dbReference type="Pfam" id="PF02397"/>
    </source>
</evidence>
<name>A0A5R8KKL9_9BACT</name>
<evidence type="ECO:0000256" key="2">
    <source>
        <dbReference type="ARBA" id="ARBA00006464"/>
    </source>
</evidence>
<feature type="transmembrane region" description="Helical" evidence="7">
    <location>
        <begin position="276"/>
        <end position="296"/>
    </location>
</feature>
<dbReference type="PANTHER" id="PTHR30576:SF10">
    <property type="entry name" value="SLL5057 PROTEIN"/>
    <property type="match status" value="1"/>
</dbReference>
<dbReference type="PANTHER" id="PTHR30576">
    <property type="entry name" value="COLANIC BIOSYNTHESIS UDP-GLUCOSE LIPID CARRIER TRANSFERASE"/>
    <property type="match status" value="1"/>
</dbReference>
<dbReference type="EMBL" id="VAUV01000001">
    <property type="protein sequence ID" value="TLD72874.1"/>
    <property type="molecule type" value="Genomic_DNA"/>
</dbReference>
<dbReference type="Proteomes" id="UP000306196">
    <property type="component" value="Unassembled WGS sequence"/>
</dbReference>
<gene>
    <name evidence="9" type="ORF">FEM03_01555</name>
</gene>
<evidence type="ECO:0000256" key="4">
    <source>
        <dbReference type="ARBA" id="ARBA00022692"/>
    </source>
</evidence>
<sequence length="465" mass="53410">MLGRRQEFNLQLQQISDAILLFVGLLVGHWLRGDVARWIWPEMVEIPPFSESFWLLAVVCPFLPLMLEQQGYYRNVLGKRWWDFVRQMAQACTLVGLMVAFCEVILHWRAQSRAAMLIGLALGVVFLLTRIRLAQLVLHWRIVHGYADKERVVVAGHVDDIAEMLETMPAEQRAEMEVVGMFDVMNEPVEELVKLLHDKAVSRVVFTVRHAHFHKIEAAVQACEVEGVEAWLGADFFQTSLARPGFDMLGGRLMLVFRSTPTISWELWLKDVIDRLGALSLLVLSLPLWLVAMIGIKVSSPGPVFFVQERAGRHGRSFKMLKFRTMEDGAQAKQEELAAKNQMSGPVFKVENDPRIFKFGRWLRRLSIDELPQLVNVLRGEMSLVGPRPLPTYEIQRIEKHSQRRRLSMKPGLTCLWQVSGRNKIKNFEDWVALDLRYIDDWSLWLDVKILFRTLPAVLRGGGAH</sequence>
<dbReference type="GO" id="GO:0016020">
    <property type="term" value="C:membrane"/>
    <property type="evidence" value="ECO:0007669"/>
    <property type="project" value="UniProtKB-SubCell"/>
</dbReference>
<dbReference type="NCBIfam" id="TIGR03025">
    <property type="entry name" value="EPS_sugtrans"/>
    <property type="match status" value="1"/>
</dbReference>
<evidence type="ECO:0000256" key="6">
    <source>
        <dbReference type="ARBA" id="ARBA00023136"/>
    </source>
</evidence>
<comment type="caution">
    <text evidence="9">The sequence shown here is derived from an EMBL/GenBank/DDBJ whole genome shotgun (WGS) entry which is preliminary data.</text>
</comment>
<keyword evidence="6 7" id="KW-0472">Membrane</keyword>
<keyword evidence="10" id="KW-1185">Reference proteome</keyword>
<keyword evidence="4 7" id="KW-0812">Transmembrane</keyword>